<dbReference type="PANTHER" id="PTHR35368:SF1">
    <property type="entry name" value="HYDROPEROXIDE REDUCTASE"/>
    <property type="match status" value="1"/>
</dbReference>
<proteinExistence type="predicted"/>
<evidence type="ECO:0000313" key="2">
    <source>
        <dbReference type="Proteomes" id="UP000012063"/>
    </source>
</evidence>
<evidence type="ECO:0008006" key="3">
    <source>
        <dbReference type="Google" id="ProtNLM"/>
    </source>
</evidence>
<dbReference type="FunCoup" id="M5E1V7">
    <property type="interactions" value="14"/>
</dbReference>
<dbReference type="InterPro" id="IPR003718">
    <property type="entry name" value="OsmC/Ohr_fam"/>
</dbReference>
<dbReference type="InterPro" id="IPR015946">
    <property type="entry name" value="KH_dom-like_a/b"/>
</dbReference>
<dbReference type="Pfam" id="PF02566">
    <property type="entry name" value="OsmC"/>
    <property type="match status" value="1"/>
</dbReference>
<comment type="caution">
    <text evidence="1">The sequence shown here is derived from an EMBL/GenBank/DDBJ whole genome shotgun (WGS) entry which is preliminary data.</text>
</comment>
<dbReference type="Gene3D" id="3.30.300.20">
    <property type="match status" value="1"/>
</dbReference>
<dbReference type="RefSeq" id="WP_005489287.1">
    <property type="nucleotide sequence ID" value="NZ_CAUI01000021.1"/>
</dbReference>
<dbReference type="Proteomes" id="UP000012063">
    <property type="component" value="Unassembled WGS sequence"/>
</dbReference>
<dbReference type="PANTHER" id="PTHR35368">
    <property type="entry name" value="HYDROPEROXIDE REDUCTASE"/>
    <property type="match status" value="1"/>
</dbReference>
<dbReference type="AlphaFoldDB" id="M5E1V7"/>
<dbReference type="InterPro" id="IPR052924">
    <property type="entry name" value="OsmC/Ohr_hydroprdx_reductase"/>
</dbReference>
<accession>M5E1V7</accession>
<dbReference type="eggNOG" id="COG1765">
    <property type="taxonomic scope" value="Bacteria"/>
</dbReference>
<dbReference type="EMBL" id="CAUI01000021">
    <property type="protein sequence ID" value="CCU79972.1"/>
    <property type="molecule type" value="Genomic_DNA"/>
</dbReference>
<keyword evidence="2" id="KW-1185">Reference proteome</keyword>
<protein>
    <recommendedName>
        <fullName evidence="3">OsmC-like protein</fullName>
    </recommendedName>
</protein>
<dbReference type="SUPFAM" id="SSF82784">
    <property type="entry name" value="OsmC-like"/>
    <property type="match status" value="1"/>
</dbReference>
<sequence length="147" mass="16007">MIIIIAKYSIQAQGKNDTKTVVETTGGLKITIDEPERLGGGGEGPNPVEYLLASLAGCLNIVGYLVAGEMGFELDDLKIDIKGKLDPAKFRGKSENKRAGYQEIDVSIDVKTDANEETLNKWLKKVKERCPVSDNIANQTPVKIKMA</sequence>
<dbReference type="STRING" id="1293054.HSACCH_01754"/>
<dbReference type="InterPro" id="IPR036102">
    <property type="entry name" value="OsmC/Ohrsf"/>
</dbReference>
<reference evidence="2" key="1">
    <citation type="journal article" date="2013" name="Genome Announc.">
        <title>Genome Sequence of Halanaerobium saccharolyticum subsp. saccharolyticum Strain DSM 6643T, a Halophilic Hydrogen-Producing Bacterium.</title>
        <authorList>
            <person name="Kivisto A."/>
            <person name="Larjo A."/>
            <person name="Ciranna A."/>
            <person name="Santala V."/>
            <person name="Roos C."/>
            <person name="Karp M."/>
        </authorList>
    </citation>
    <scope>NUCLEOTIDE SEQUENCE [LARGE SCALE GENOMIC DNA]</scope>
    <source>
        <strain evidence="2">DSM 6643</strain>
    </source>
</reference>
<organism evidence="1 2">
    <name type="scientific">Halanaerobium saccharolyticum subsp. saccharolyticum DSM 6643</name>
    <dbReference type="NCBI Taxonomy" id="1293054"/>
    <lineage>
        <taxon>Bacteria</taxon>
        <taxon>Bacillati</taxon>
        <taxon>Bacillota</taxon>
        <taxon>Clostridia</taxon>
        <taxon>Halanaerobiales</taxon>
        <taxon>Halanaerobiaceae</taxon>
        <taxon>Halanaerobium</taxon>
    </lineage>
</organism>
<evidence type="ECO:0000313" key="1">
    <source>
        <dbReference type="EMBL" id="CCU79972.1"/>
    </source>
</evidence>
<gene>
    <name evidence="1" type="ORF">HSACCH_01754</name>
</gene>
<name>M5E1V7_9FIRM</name>
<dbReference type="InParanoid" id="M5E1V7"/>